<dbReference type="GO" id="GO:0005737">
    <property type="term" value="C:cytoplasm"/>
    <property type="evidence" value="ECO:0007669"/>
    <property type="project" value="TreeGrafter"/>
</dbReference>
<sequence length="225" mass="25404">HTHGSLSSSVSWVHFTVREINKKLEGGFSNRSSVQNPNVHGPILWQPKDTESDRRRWGKIRRPIKFQLRRSFGGSTLPFITIERWRKKRRRPNDFDTIVLGHHGPDQSLKLPFFCEQTPAAIVKAKMKLQLAETAAEDDAALVKHIGQSFRFSAIEARREEQIKAAHDEAMFGASAVPPSVSSDSEPEPDSSEKKSSDGDIATSLFSENVLAKQQGSWRDRFRKA</sequence>
<feature type="compositionally biased region" description="Low complexity" evidence="1">
    <location>
        <begin position="175"/>
        <end position="184"/>
    </location>
</feature>
<dbReference type="STRING" id="85681.V4TSS6"/>
<dbReference type="Gramene" id="ESR52966">
    <property type="protein sequence ID" value="ESR52966"/>
    <property type="gene ID" value="CICLE_v10023573mg"/>
</dbReference>
<dbReference type="eggNOG" id="ENOG502QT34">
    <property type="taxonomic scope" value="Eukaryota"/>
</dbReference>
<protein>
    <submittedName>
        <fullName evidence="2">Uncharacterized protein</fullName>
    </submittedName>
</protein>
<feature type="region of interest" description="Disordered" evidence="1">
    <location>
        <begin position="175"/>
        <end position="225"/>
    </location>
</feature>
<dbReference type="FunCoup" id="V4TSS6">
    <property type="interactions" value="644"/>
</dbReference>
<name>V4TSS6_CITCL</name>
<dbReference type="InterPro" id="IPR034604">
    <property type="entry name" value="SRRP53"/>
</dbReference>
<dbReference type="PANTHER" id="PTHR31968:SF4">
    <property type="entry name" value="SERINE_ARGININE-RELATED PROTEIN 53"/>
    <property type="match status" value="1"/>
</dbReference>
<proteinExistence type="predicted"/>
<evidence type="ECO:0000313" key="2">
    <source>
        <dbReference type="EMBL" id="ESR52966.1"/>
    </source>
</evidence>
<feature type="compositionally biased region" description="Polar residues" evidence="1">
    <location>
        <begin position="204"/>
        <end position="217"/>
    </location>
</feature>
<dbReference type="EMBL" id="KI536661">
    <property type="protein sequence ID" value="ESR52966.1"/>
    <property type="molecule type" value="Genomic_DNA"/>
</dbReference>
<dbReference type="GO" id="GO:0000380">
    <property type="term" value="P:alternative mRNA splicing, via spliceosome"/>
    <property type="evidence" value="ECO:0007669"/>
    <property type="project" value="InterPro"/>
</dbReference>
<dbReference type="KEGG" id="cic:CICLE_v10023573mg"/>
<dbReference type="InParanoid" id="V4TSS6"/>
<accession>V4TSS6</accession>
<dbReference type="AlphaFoldDB" id="V4TSS6"/>
<organism evidence="2 3">
    <name type="scientific">Citrus clementina</name>
    <name type="common">Clementine</name>
    <name type="synonym">Citrus deliciosa x Citrus sinensis</name>
    <dbReference type="NCBI Taxonomy" id="85681"/>
    <lineage>
        <taxon>Eukaryota</taxon>
        <taxon>Viridiplantae</taxon>
        <taxon>Streptophyta</taxon>
        <taxon>Embryophyta</taxon>
        <taxon>Tracheophyta</taxon>
        <taxon>Spermatophyta</taxon>
        <taxon>Magnoliopsida</taxon>
        <taxon>eudicotyledons</taxon>
        <taxon>Gunneridae</taxon>
        <taxon>Pentapetalae</taxon>
        <taxon>rosids</taxon>
        <taxon>malvids</taxon>
        <taxon>Sapindales</taxon>
        <taxon>Rutaceae</taxon>
        <taxon>Aurantioideae</taxon>
        <taxon>Citrus</taxon>
    </lineage>
</organism>
<gene>
    <name evidence="2" type="ORF">CICLE_v10023573mg</name>
</gene>
<dbReference type="PANTHER" id="PTHR31968">
    <property type="entry name" value="SERINE/ARGININE-RELATED PROTEIN 53"/>
    <property type="match status" value="1"/>
</dbReference>
<dbReference type="GO" id="GO:0005634">
    <property type="term" value="C:nucleus"/>
    <property type="evidence" value="ECO:0007669"/>
    <property type="project" value="TreeGrafter"/>
</dbReference>
<dbReference type="Proteomes" id="UP000030687">
    <property type="component" value="Unassembled WGS sequence"/>
</dbReference>
<reference evidence="2 3" key="1">
    <citation type="submission" date="2013-10" db="EMBL/GenBank/DDBJ databases">
        <authorList>
            <consortium name="International Citrus Genome Consortium"/>
            <person name="Jenkins J."/>
            <person name="Schmutz J."/>
            <person name="Prochnik S."/>
            <person name="Rokhsar D."/>
            <person name="Gmitter F."/>
            <person name="Ollitrault P."/>
            <person name="Machado M."/>
            <person name="Talon M."/>
            <person name="Wincker P."/>
            <person name="Jaillon O."/>
            <person name="Morgante M."/>
        </authorList>
    </citation>
    <scope>NUCLEOTIDE SEQUENCE</scope>
    <source>
        <strain evidence="3">cv. Clemenules</strain>
    </source>
</reference>
<evidence type="ECO:0000313" key="3">
    <source>
        <dbReference type="Proteomes" id="UP000030687"/>
    </source>
</evidence>
<feature type="non-terminal residue" evidence="2">
    <location>
        <position position="1"/>
    </location>
</feature>
<keyword evidence="3" id="KW-1185">Reference proteome</keyword>
<evidence type="ECO:0000256" key="1">
    <source>
        <dbReference type="SAM" id="MobiDB-lite"/>
    </source>
</evidence>